<dbReference type="InterPro" id="IPR050572">
    <property type="entry name" value="Fe-S_Ferredoxin"/>
</dbReference>
<comment type="function">
    <text evidence="6">Could be involved in the maturation of NapA, the catalytic subunit of the periplasmic nitrate reductase, before its export into the periplasm.</text>
</comment>
<evidence type="ECO:0000259" key="7">
    <source>
        <dbReference type="PROSITE" id="PS51379"/>
    </source>
</evidence>
<dbReference type="Pfam" id="PF12838">
    <property type="entry name" value="Fer4_7"/>
    <property type="match status" value="1"/>
</dbReference>
<evidence type="ECO:0000313" key="8">
    <source>
        <dbReference type="EMBL" id="MBZ6066658.1"/>
    </source>
</evidence>
<keyword evidence="1 6" id="KW-0004">4Fe-4S</keyword>
<evidence type="ECO:0000256" key="4">
    <source>
        <dbReference type="ARBA" id="ARBA00023004"/>
    </source>
</evidence>
<dbReference type="Pfam" id="PF13187">
    <property type="entry name" value="Fer4_9"/>
    <property type="match status" value="1"/>
</dbReference>
<feature type="binding site" evidence="6">
    <location>
        <position position="49"/>
    </location>
    <ligand>
        <name>[4Fe-4S] cluster</name>
        <dbReference type="ChEBI" id="CHEBI:49883"/>
        <label>1</label>
    </ligand>
</feature>
<accession>A0ABS7VCK7</accession>
<dbReference type="InterPro" id="IPR017900">
    <property type="entry name" value="4Fe4S_Fe_S_CS"/>
</dbReference>
<dbReference type="RefSeq" id="WP_224162836.1">
    <property type="nucleotide sequence ID" value="NZ_JAIRBT010000012.1"/>
</dbReference>
<proteinExistence type="inferred from homology"/>
<comment type="subcellular location">
    <subcellularLocation>
        <location evidence="6">Cytoplasm</location>
    </subcellularLocation>
</comment>
<comment type="similarity">
    <text evidence="6">Belongs to the NapF family.</text>
</comment>
<dbReference type="CDD" id="cd10564">
    <property type="entry name" value="NapF_like"/>
    <property type="match status" value="1"/>
</dbReference>
<reference evidence="8 9" key="1">
    <citation type="submission" date="2021-09" db="EMBL/GenBank/DDBJ databases">
        <title>Aeromonas schubertii isolated from Asian sea bass.</title>
        <authorList>
            <person name="Pinpimai K."/>
        </authorList>
    </citation>
    <scope>NUCLEOTIDE SEQUENCE [LARGE SCALE GENOMIC DNA]</scope>
    <source>
        <strain evidence="8 9">CHULA2021a</strain>
    </source>
</reference>
<feature type="binding site" evidence="6">
    <location>
        <position position="45"/>
    </location>
    <ligand>
        <name>[4Fe-4S] cluster</name>
        <dbReference type="ChEBI" id="CHEBI:49883"/>
        <label>1</label>
    </ligand>
</feature>
<dbReference type="PANTHER" id="PTHR43687">
    <property type="entry name" value="ADENYLYLSULFATE REDUCTASE, BETA SUBUNIT"/>
    <property type="match status" value="1"/>
</dbReference>
<comment type="cofactor">
    <cofactor evidence="6">
        <name>[4Fe-4S] cluster</name>
        <dbReference type="ChEBI" id="CHEBI:49883"/>
    </cofactor>
</comment>
<feature type="binding site" evidence="6">
    <location>
        <position position="77"/>
    </location>
    <ligand>
        <name>[4Fe-4S] cluster</name>
        <dbReference type="ChEBI" id="CHEBI:49883"/>
        <label>2</label>
    </ligand>
</feature>
<dbReference type="InterPro" id="IPR017896">
    <property type="entry name" value="4Fe4S_Fe-S-bd"/>
</dbReference>
<keyword evidence="3 6" id="KW-0677">Repeat</keyword>
<dbReference type="InterPro" id="IPR004496">
    <property type="entry name" value="NapF"/>
</dbReference>
<keyword evidence="9" id="KW-1185">Reference proteome</keyword>
<evidence type="ECO:0000256" key="2">
    <source>
        <dbReference type="ARBA" id="ARBA00022723"/>
    </source>
</evidence>
<dbReference type="PROSITE" id="PS51379">
    <property type="entry name" value="4FE4S_FER_2"/>
    <property type="match status" value="3"/>
</dbReference>
<keyword evidence="6" id="KW-0963">Cytoplasm</keyword>
<dbReference type="EMBL" id="JAIRBT010000012">
    <property type="protein sequence ID" value="MBZ6066658.1"/>
    <property type="molecule type" value="Genomic_DNA"/>
</dbReference>
<feature type="binding site" evidence="6">
    <location>
        <position position="74"/>
    </location>
    <ligand>
        <name>[4Fe-4S] cluster</name>
        <dbReference type="ChEBI" id="CHEBI:49883"/>
        <label>2</label>
    </ligand>
</feature>
<dbReference type="PROSITE" id="PS00198">
    <property type="entry name" value="4FE4S_FER_1"/>
    <property type="match status" value="1"/>
</dbReference>
<feature type="binding site" evidence="6">
    <location>
        <position position="153"/>
    </location>
    <ligand>
        <name>[4Fe-4S] cluster</name>
        <dbReference type="ChEBI" id="CHEBI:49883"/>
        <label>3</label>
    </ligand>
</feature>
<comment type="subunit">
    <text evidence="6">Interacts with the cytoplasmic NapA precursor.</text>
</comment>
<feature type="binding site" evidence="6">
    <location>
        <position position="146"/>
    </location>
    <ligand>
        <name>[4Fe-4S] cluster</name>
        <dbReference type="ChEBI" id="CHEBI:49883"/>
        <label>3</label>
    </ligand>
</feature>
<keyword evidence="5 6" id="KW-0411">Iron-sulfur</keyword>
<feature type="binding site" evidence="6">
    <location>
        <position position="71"/>
    </location>
    <ligand>
        <name>[4Fe-4S] cluster</name>
        <dbReference type="ChEBI" id="CHEBI:49883"/>
        <label>2</label>
    </ligand>
</feature>
<feature type="binding site" evidence="6">
    <location>
        <position position="39"/>
    </location>
    <ligand>
        <name>[4Fe-4S] cluster</name>
        <dbReference type="ChEBI" id="CHEBI:49883"/>
        <label>1</label>
    </ligand>
</feature>
<evidence type="ECO:0000256" key="5">
    <source>
        <dbReference type="ARBA" id="ARBA00023014"/>
    </source>
</evidence>
<dbReference type="Gene3D" id="3.30.70.20">
    <property type="match status" value="2"/>
</dbReference>
<sequence length="170" mass="17939">MSQGVDPTRRALLRGRLRSPAKALPLPWAIPWSDFVAGCSRCGDCLAACPEGIIVQGDGGFPTLNFQHGECTFCGACADACNEPLFLPREQTPWQLVARIGEGCLAFGQVFCQSCQDSCEPRAIRFSPAPRGIPVPTLTVADCTGCGACVAACPAQAIRVIDSKDASHEA</sequence>
<evidence type="ECO:0000256" key="6">
    <source>
        <dbReference type="HAMAP-Rule" id="MF_02201"/>
    </source>
</evidence>
<feature type="binding site" evidence="6">
    <location>
        <position position="81"/>
    </location>
    <ligand>
        <name>[4Fe-4S] cluster</name>
        <dbReference type="ChEBI" id="CHEBI:49883"/>
        <label>2</label>
    </ligand>
</feature>
<evidence type="ECO:0000256" key="3">
    <source>
        <dbReference type="ARBA" id="ARBA00022737"/>
    </source>
</evidence>
<feature type="domain" description="4Fe-4S ferredoxin-type" evidence="7">
    <location>
        <begin position="29"/>
        <end position="59"/>
    </location>
</feature>
<keyword evidence="4 6" id="KW-0408">Iron</keyword>
<dbReference type="Proteomes" id="UP000774958">
    <property type="component" value="Unassembled WGS sequence"/>
</dbReference>
<evidence type="ECO:0000256" key="1">
    <source>
        <dbReference type="ARBA" id="ARBA00022485"/>
    </source>
</evidence>
<organism evidence="8 9">
    <name type="scientific">Aeromonas schubertii</name>
    <dbReference type="NCBI Taxonomy" id="652"/>
    <lineage>
        <taxon>Bacteria</taxon>
        <taxon>Pseudomonadati</taxon>
        <taxon>Pseudomonadota</taxon>
        <taxon>Gammaproteobacteria</taxon>
        <taxon>Aeromonadales</taxon>
        <taxon>Aeromonadaceae</taxon>
        <taxon>Aeromonas</taxon>
    </lineage>
</organism>
<dbReference type="PANTHER" id="PTHR43687:SF1">
    <property type="entry name" value="FERREDOXIN III"/>
    <property type="match status" value="1"/>
</dbReference>
<feature type="domain" description="4Fe-4S ferredoxin-type" evidence="7">
    <location>
        <begin position="134"/>
        <end position="163"/>
    </location>
</feature>
<name>A0ABS7VCK7_9GAMM</name>
<dbReference type="SUPFAM" id="SSF46548">
    <property type="entry name" value="alpha-helical ferredoxin"/>
    <property type="match status" value="1"/>
</dbReference>
<feature type="binding site" evidence="6">
    <location>
        <position position="149"/>
    </location>
    <ligand>
        <name>[4Fe-4S] cluster</name>
        <dbReference type="ChEBI" id="CHEBI:49883"/>
        <label>3</label>
    </ligand>
</feature>
<evidence type="ECO:0000313" key="9">
    <source>
        <dbReference type="Proteomes" id="UP000774958"/>
    </source>
</evidence>
<feature type="domain" description="4Fe-4S ferredoxin-type" evidence="7">
    <location>
        <begin position="60"/>
        <end position="91"/>
    </location>
</feature>
<feature type="binding site" evidence="6">
    <location>
        <position position="42"/>
    </location>
    <ligand>
        <name>[4Fe-4S] cluster</name>
        <dbReference type="ChEBI" id="CHEBI:49883"/>
        <label>1</label>
    </ligand>
</feature>
<comment type="caution">
    <text evidence="8">The sequence shown here is derived from an EMBL/GenBank/DDBJ whole genome shotgun (WGS) entry which is preliminary data.</text>
</comment>
<dbReference type="HAMAP" id="MF_02201">
    <property type="entry name" value="NapF"/>
    <property type="match status" value="1"/>
</dbReference>
<dbReference type="NCBIfam" id="TIGR00402">
    <property type="entry name" value="napF"/>
    <property type="match status" value="1"/>
</dbReference>
<keyword evidence="2 6" id="KW-0479">Metal-binding</keyword>
<feature type="binding site" evidence="6">
    <location>
        <position position="143"/>
    </location>
    <ligand>
        <name>[4Fe-4S] cluster</name>
        <dbReference type="ChEBI" id="CHEBI:49883"/>
        <label>3</label>
    </ligand>
</feature>
<gene>
    <name evidence="6 8" type="primary">napF</name>
    <name evidence="8" type="ORF">LA374_10625</name>
</gene>
<protein>
    <recommendedName>
        <fullName evidence="6">Ferredoxin-type protein NapF</fullName>
    </recommendedName>
</protein>